<keyword evidence="2 3" id="KW-0326">Glycosidase</keyword>
<dbReference type="Pfam" id="PF21774">
    <property type="entry name" value="NagJ_C"/>
    <property type="match status" value="1"/>
</dbReference>
<feature type="domain" description="F5/8 type C" evidence="4">
    <location>
        <begin position="690"/>
        <end position="791"/>
    </location>
</feature>
<comment type="caution">
    <text evidence="6">The sequence shown here is derived from an EMBL/GenBank/DDBJ whole genome shotgun (WGS) entry which is preliminary data.</text>
</comment>
<evidence type="ECO:0000256" key="2">
    <source>
        <dbReference type="ARBA" id="ARBA00023295"/>
    </source>
</evidence>
<dbReference type="PANTHER" id="PTHR13170:SF16">
    <property type="entry name" value="PROTEIN O-GLCNACASE"/>
    <property type="match status" value="1"/>
</dbReference>
<protein>
    <submittedName>
        <fullName evidence="6">Beta-N-acetylhexosaminidase</fullName>
    </submittedName>
</protein>
<dbReference type="SUPFAM" id="SSF49785">
    <property type="entry name" value="Galactose-binding domain-like"/>
    <property type="match status" value="1"/>
</dbReference>
<dbReference type="AlphaFoldDB" id="A0A5R9F512"/>
<evidence type="ECO:0000313" key="7">
    <source>
        <dbReference type="Proteomes" id="UP000308230"/>
    </source>
</evidence>
<dbReference type="EMBL" id="SWLG01000002">
    <property type="protein sequence ID" value="TLS38607.1"/>
    <property type="molecule type" value="Genomic_DNA"/>
</dbReference>
<gene>
    <name evidence="6" type="ORF">FCL54_03660</name>
</gene>
<dbReference type="InterPro" id="IPR051822">
    <property type="entry name" value="Glycosyl_Hydrolase_84"/>
</dbReference>
<dbReference type="Gene3D" id="2.60.120.260">
    <property type="entry name" value="Galactose-binding domain-like"/>
    <property type="match status" value="1"/>
</dbReference>
<feature type="domain" description="GH84" evidence="5">
    <location>
        <begin position="212"/>
        <end position="492"/>
    </location>
</feature>
<dbReference type="GO" id="GO:0015929">
    <property type="term" value="F:hexosaminidase activity"/>
    <property type="evidence" value="ECO:0007669"/>
    <property type="project" value="UniProtKB-ARBA"/>
</dbReference>
<evidence type="ECO:0000259" key="5">
    <source>
        <dbReference type="PROSITE" id="PS52009"/>
    </source>
</evidence>
<dbReference type="Pfam" id="PF00754">
    <property type="entry name" value="F5_F8_type_C"/>
    <property type="match status" value="1"/>
</dbReference>
<dbReference type="SUPFAM" id="SSF140657">
    <property type="entry name" value="Hyaluronidase post-catalytic domain-like"/>
    <property type="match status" value="1"/>
</dbReference>
<keyword evidence="1 3" id="KW-0378">Hydrolase</keyword>
<dbReference type="Pfam" id="PF02838">
    <property type="entry name" value="Glyco_hydro_20b"/>
    <property type="match status" value="1"/>
</dbReference>
<dbReference type="GO" id="GO:1901135">
    <property type="term" value="P:carbohydrate derivative metabolic process"/>
    <property type="evidence" value="ECO:0007669"/>
    <property type="project" value="UniProtKB-ARBA"/>
</dbReference>
<comment type="similarity">
    <text evidence="3">Belongs to the glycosyl hydrolase 84 family.</text>
</comment>
<dbReference type="InterPro" id="IPR000421">
    <property type="entry name" value="FA58C"/>
</dbReference>
<dbReference type="InterPro" id="IPR017853">
    <property type="entry name" value="GH"/>
</dbReference>
<name>A0A5R9F512_9BACL</name>
<dbReference type="PANTHER" id="PTHR13170">
    <property type="entry name" value="O-GLCNACASE"/>
    <property type="match status" value="1"/>
</dbReference>
<keyword evidence="7" id="KW-1185">Reference proteome</keyword>
<dbReference type="SUPFAM" id="SSF55545">
    <property type="entry name" value="beta-N-acetylhexosaminidase-like domain"/>
    <property type="match status" value="1"/>
</dbReference>
<dbReference type="PROSITE" id="PS50022">
    <property type="entry name" value="FA58C_3"/>
    <property type="match status" value="1"/>
</dbReference>
<feature type="active site" description="Proton donor" evidence="3">
    <location>
        <position position="327"/>
    </location>
</feature>
<evidence type="ECO:0000259" key="4">
    <source>
        <dbReference type="PROSITE" id="PS50022"/>
    </source>
</evidence>
<dbReference type="InterPro" id="IPR029018">
    <property type="entry name" value="Hex-like_dom2"/>
</dbReference>
<dbReference type="Pfam" id="PF07555">
    <property type="entry name" value="NAGidase"/>
    <property type="match status" value="1"/>
</dbReference>
<proteinExistence type="inferred from homology"/>
<reference evidence="6 7" key="1">
    <citation type="submission" date="2019-04" db="EMBL/GenBank/DDBJ databases">
        <title>Bacillus caeni sp. nov., a bacterium isolated from mangrove sediment.</title>
        <authorList>
            <person name="Huang H."/>
            <person name="Mo K."/>
            <person name="Hu Y."/>
        </authorList>
    </citation>
    <scope>NUCLEOTIDE SEQUENCE [LARGE SCALE GENOMIC DNA]</scope>
    <source>
        <strain evidence="6 7">HB172195</strain>
    </source>
</reference>
<evidence type="ECO:0000313" key="6">
    <source>
        <dbReference type="EMBL" id="TLS38607.1"/>
    </source>
</evidence>
<dbReference type="Proteomes" id="UP000308230">
    <property type="component" value="Unassembled WGS sequence"/>
</dbReference>
<dbReference type="GO" id="GO:0005975">
    <property type="term" value="P:carbohydrate metabolic process"/>
    <property type="evidence" value="ECO:0007669"/>
    <property type="project" value="UniProtKB-ARBA"/>
</dbReference>
<dbReference type="PROSITE" id="PS52009">
    <property type="entry name" value="GH84"/>
    <property type="match status" value="1"/>
</dbReference>
<evidence type="ECO:0000256" key="3">
    <source>
        <dbReference type="PROSITE-ProRule" id="PRU01353"/>
    </source>
</evidence>
<evidence type="ECO:0000256" key="1">
    <source>
        <dbReference type="ARBA" id="ARBA00022801"/>
    </source>
</evidence>
<accession>A0A5R9F512</accession>
<dbReference type="Gene3D" id="3.20.20.80">
    <property type="entry name" value="Glycosidases"/>
    <property type="match status" value="1"/>
</dbReference>
<dbReference type="Gene3D" id="3.30.379.10">
    <property type="entry name" value="Chitobiase/beta-hexosaminidase domain 2-like"/>
    <property type="match status" value="1"/>
</dbReference>
<dbReference type="SUPFAM" id="SSF51445">
    <property type="entry name" value="(Trans)glycosidases"/>
    <property type="match status" value="1"/>
</dbReference>
<dbReference type="InterPro" id="IPR015882">
    <property type="entry name" value="HEX_bac_N"/>
</dbReference>
<dbReference type="Gene3D" id="1.20.58.460">
    <property type="entry name" value="Hyaluronidase post-catalytic domain-like"/>
    <property type="match status" value="1"/>
</dbReference>
<dbReference type="OrthoDB" id="9760892at2"/>
<dbReference type="InterPro" id="IPR011496">
    <property type="entry name" value="O-GlcNAcase_cat"/>
</dbReference>
<dbReference type="InterPro" id="IPR049019">
    <property type="entry name" value="NagJ-like_helical"/>
</dbReference>
<organism evidence="6 7">
    <name type="scientific">Exobacillus caeni</name>
    <dbReference type="NCBI Taxonomy" id="2574798"/>
    <lineage>
        <taxon>Bacteria</taxon>
        <taxon>Bacillati</taxon>
        <taxon>Bacillota</taxon>
        <taxon>Bacilli</taxon>
        <taxon>Bacillales</taxon>
        <taxon>Guptibacillaceae</taxon>
        <taxon>Exobacillus</taxon>
    </lineage>
</organism>
<dbReference type="InterPro" id="IPR008979">
    <property type="entry name" value="Galactose-bd-like_sf"/>
</dbReference>
<sequence>MCKVLNSNLDDPDYTNILKRRPLFMTLVKRAVWLFFCLLLLIPAFSIQPGEAGAEKFQNDIPDISPVPQNVTETGKGFSLTPVVGVVTGETTDQEALNELKDVLKSADVKRIVVRDVKDSMPNTPVTIWLGSSASIPEVNGILEKLGAKETSKNEGYTVAAGHVDGHKTIVLSGADQSGTFYATQTFKQLIAEKDGRDWVPGVTINDWPTMPLRGSIEGFYGPPWSHEDRLNQIEFYGENKMNTYVYAPKDDPYHRDKWREPYPDEKMLEIRELVQRSKENHVNFVFALSPGNSVCFSDDRDFDYMMQKMQAVWEVGVRSFAVFLDDINPNIRCAKDKEMFGDDSNPPAAAQAYLLNRFNQEFVKTHEGANQLITVPTDYWQAGTTPYRERFADLVDRDIIVYWTGIGVVAPEITNEDAEKIWGIFDHDLLIWDNYPVNDYARNRLFLGPLVNRDAELTEHGVIGLTANPMNEAEASKLSLFTIADYVWNPTAYDPKSSWDLSIERFGGNAADALRVFAENNYSSPINSTNGLTIKPLIEMFWKDFESDAFEKSATELLAEFKRVQTAPDILREELANQNFLEETEPYLNKMELYGKAGELAVKLLEAQKGKDGEDVWKYRQQFDTTYKKAEAIPQLFGVDVFRPFFNEVIKRNDLWFQVSKTSPMTSMGTYSNYSLKNLIDGDPSTLYWSSSAAGVGDYVGVDLGGVYTIDSIELLMGSTDGPVARPDDYIHHGILEVSKDGSNWTPIVEKENETDISVEADLQARYVRYRAVESQTNWVQVREFNVKSNKPTMEVTGLPAPAEGSSVSNAADGDLASAYRAGSIPESDDGLTFQMSLAHDLKSIVVLQDQNQVTEGVIEIKNDQGQWLKVGTLSNAYSKVPVNKTTDQFRIVWNNEDTAPVVYEVIPEFN</sequence>